<feature type="compositionally biased region" description="Gly residues" evidence="1">
    <location>
        <begin position="73"/>
        <end position="84"/>
    </location>
</feature>
<feature type="region of interest" description="Disordered" evidence="1">
    <location>
        <begin position="73"/>
        <end position="163"/>
    </location>
</feature>
<keyword evidence="2" id="KW-0732">Signal</keyword>
<comment type="caution">
    <text evidence="3">The sequence shown here is derived from an EMBL/GenBank/DDBJ whole genome shotgun (WGS) entry which is preliminary data.</text>
</comment>
<proteinExistence type="predicted"/>
<organism evidence="3 4">
    <name type="scientific">Rhipicephalus sanguineus</name>
    <name type="common">Brown dog tick</name>
    <name type="synonym">Ixodes sanguineus</name>
    <dbReference type="NCBI Taxonomy" id="34632"/>
    <lineage>
        <taxon>Eukaryota</taxon>
        <taxon>Metazoa</taxon>
        <taxon>Ecdysozoa</taxon>
        <taxon>Arthropoda</taxon>
        <taxon>Chelicerata</taxon>
        <taxon>Arachnida</taxon>
        <taxon>Acari</taxon>
        <taxon>Parasitiformes</taxon>
        <taxon>Ixodida</taxon>
        <taxon>Ixodoidea</taxon>
        <taxon>Ixodidae</taxon>
        <taxon>Rhipicephalinae</taxon>
        <taxon>Rhipicephalus</taxon>
        <taxon>Rhipicephalus</taxon>
    </lineage>
</organism>
<reference evidence="3" key="2">
    <citation type="submission" date="2021-09" db="EMBL/GenBank/DDBJ databases">
        <authorList>
            <person name="Jia N."/>
            <person name="Wang J."/>
            <person name="Shi W."/>
            <person name="Du L."/>
            <person name="Sun Y."/>
            <person name="Zhan W."/>
            <person name="Jiang J."/>
            <person name="Wang Q."/>
            <person name="Zhang B."/>
            <person name="Ji P."/>
            <person name="Sakyi L.B."/>
            <person name="Cui X."/>
            <person name="Yuan T."/>
            <person name="Jiang B."/>
            <person name="Yang W."/>
            <person name="Lam T.T.-Y."/>
            <person name="Chang Q."/>
            <person name="Ding S."/>
            <person name="Wang X."/>
            <person name="Zhu J."/>
            <person name="Ruan X."/>
            <person name="Zhao L."/>
            <person name="Wei J."/>
            <person name="Que T."/>
            <person name="Du C."/>
            <person name="Cheng J."/>
            <person name="Dai P."/>
            <person name="Han X."/>
            <person name="Huang E."/>
            <person name="Gao Y."/>
            <person name="Liu J."/>
            <person name="Shao H."/>
            <person name="Ye R."/>
            <person name="Li L."/>
            <person name="Wei W."/>
            <person name="Wang X."/>
            <person name="Wang C."/>
            <person name="Huo Q."/>
            <person name="Li W."/>
            <person name="Guo W."/>
            <person name="Chen H."/>
            <person name="Chen S."/>
            <person name="Zhou L."/>
            <person name="Zhou L."/>
            <person name="Ni X."/>
            <person name="Tian J."/>
            <person name="Zhou Y."/>
            <person name="Sheng Y."/>
            <person name="Liu T."/>
            <person name="Pan Y."/>
            <person name="Xia L."/>
            <person name="Li J."/>
            <person name="Zhao F."/>
            <person name="Cao W."/>
        </authorList>
    </citation>
    <scope>NUCLEOTIDE SEQUENCE</scope>
    <source>
        <strain evidence="3">Rsan-2018</strain>
        <tissue evidence="3">Larvae</tissue>
    </source>
</reference>
<dbReference type="Proteomes" id="UP000821837">
    <property type="component" value="Unassembled WGS sequence"/>
</dbReference>
<accession>A0A9D4PHN7</accession>
<dbReference type="AlphaFoldDB" id="A0A9D4PHN7"/>
<dbReference type="EMBL" id="JABSTV010001253">
    <property type="protein sequence ID" value="KAH7942964.1"/>
    <property type="molecule type" value="Genomic_DNA"/>
</dbReference>
<feature type="compositionally biased region" description="Basic and acidic residues" evidence="1">
    <location>
        <begin position="85"/>
        <end position="94"/>
    </location>
</feature>
<evidence type="ECO:0000256" key="2">
    <source>
        <dbReference type="SAM" id="SignalP"/>
    </source>
</evidence>
<feature type="compositionally biased region" description="Basic and acidic residues" evidence="1">
    <location>
        <begin position="107"/>
        <end position="118"/>
    </location>
</feature>
<protein>
    <recommendedName>
        <fullName evidence="5">Secreted protein</fullName>
    </recommendedName>
</protein>
<sequence>MNSVIFLALTIASSTLLLNRVACQIECDLKSCENQCMSLNAWRWSCEGEGCLCTFHLDDAKALCEKGGGIAGGSGGGSGGGGGNEPDKKKKDQEHDYDDDYDDIFYDDNHDGGSRETGRPPGGQGGGKKTTKTPARARPSSLSLLPRKALEPTNGGGGSRVGKVGKMHMPFVVKSLHMPLSSKQVMEQLKRQKGDIPMRKIEDFLRKGGR</sequence>
<feature type="signal peptide" evidence="2">
    <location>
        <begin position="1"/>
        <end position="23"/>
    </location>
</feature>
<keyword evidence="4" id="KW-1185">Reference proteome</keyword>
<evidence type="ECO:0000313" key="4">
    <source>
        <dbReference type="Proteomes" id="UP000821837"/>
    </source>
</evidence>
<evidence type="ECO:0008006" key="5">
    <source>
        <dbReference type="Google" id="ProtNLM"/>
    </source>
</evidence>
<name>A0A9D4PHN7_RHISA</name>
<feature type="compositionally biased region" description="Acidic residues" evidence="1">
    <location>
        <begin position="95"/>
        <end position="106"/>
    </location>
</feature>
<evidence type="ECO:0000256" key="1">
    <source>
        <dbReference type="SAM" id="MobiDB-lite"/>
    </source>
</evidence>
<dbReference type="VEuPathDB" id="VectorBase:RSAN_037673"/>
<reference evidence="3" key="1">
    <citation type="journal article" date="2020" name="Cell">
        <title>Large-Scale Comparative Analyses of Tick Genomes Elucidate Their Genetic Diversity and Vector Capacities.</title>
        <authorList>
            <consortium name="Tick Genome and Microbiome Consortium (TIGMIC)"/>
            <person name="Jia N."/>
            <person name="Wang J."/>
            <person name="Shi W."/>
            <person name="Du L."/>
            <person name="Sun Y."/>
            <person name="Zhan W."/>
            <person name="Jiang J.F."/>
            <person name="Wang Q."/>
            <person name="Zhang B."/>
            <person name="Ji P."/>
            <person name="Bell-Sakyi L."/>
            <person name="Cui X.M."/>
            <person name="Yuan T.T."/>
            <person name="Jiang B.G."/>
            <person name="Yang W.F."/>
            <person name="Lam T.T."/>
            <person name="Chang Q.C."/>
            <person name="Ding S.J."/>
            <person name="Wang X.J."/>
            <person name="Zhu J.G."/>
            <person name="Ruan X.D."/>
            <person name="Zhao L."/>
            <person name="Wei J.T."/>
            <person name="Ye R.Z."/>
            <person name="Que T.C."/>
            <person name="Du C.H."/>
            <person name="Zhou Y.H."/>
            <person name="Cheng J.X."/>
            <person name="Dai P.F."/>
            <person name="Guo W.B."/>
            <person name="Han X.H."/>
            <person name="Huang E.J."/>
            <person name="Li L.F."/>
            <person name="Wei W."/>
            <person name="Gao Y.C."/>
            <person name="Liu J.Z."/>
            <person name="Shao H.Z."/>
            <person name="Wang X."/>
            <person name="Wang C.C."/>
            <person name="Yang T.C."/>
            <person name="Huo Q.B."/>
            <person name="Li W."/>
            <person name="Chen H.Y."/>
            <person name="Chen S.E."/>
            <person name="Zhou L.G."/>
            <person name="Ni X.B."/>
            <person name="Tian J.H."/>
            <person name="Sheng Y."/>
            <person name="Liu T."/>
            <person name="Pan Y.S."/>
            <person name="Xia L.Y."/>
            <person name="Li J."/>
            <person name="Zhao F."/>
            <person name="Cao W.C."/>
        </authorList>
    </citation>
    <scope>NUCLEOTIDE SEQUENCE</scope>
    <source>
        <strain evidence="3">Rsan-2018</strain>
    </source>
</reference>
<feature type="chain" id="PRO_5039732889" description="Secreted protein" evidence="2">
    <location>
        <begin position="24"/>
        <end position="210"/>
    </location>
</feature>
<gene>
    <name evidence="3" type="ORF">HPB52_002739</name>
</gene>
<evidence type="ECO:0000313" key="3">
    <source>
        <dbReference type="EMBL" id="KAH7942964.1"/>
    </source>
</evidence>